<evidence type="ECO:0000256" key="1">
    <source>
        <dbReference type="ARBA" id="ARBA00001911"/>
    </source>
</evidence>
<dbReference type="PANTHER" id="PTHR43622:SF1">
    <property type="entry name" value="3-DEHYDROQUINATE SYNTHASE"/>
    <property type="match status" value="1"/>
</dbReference>
<evidence type="ECO:0000313" key="9">
    <source>
        <dbReference type="EMBL" id="NIJ09445.1"/>
    </source>
</evidence>
<feature type="domain" description="3-dehydroquinate synthase C-terminal" evidence="8">
    <location>
        <begin position="199"/>
        <end position="312"/>
    </location>
</feature>
<evidence type="ECO:0000256" key="2">
    <source>
        <dbReference type="ARBA" id="ARBA00001941"/>
    </source>
</evidence>
<evidence type="ECO:0000256" key="4">
    <source>
        <dbReference type="ARBA" id="ARBA00023027"/>
    </source>
</evidence>
<accession>A0ABX0U0B3</accession>
<dbReference type="PIRSF" id="PIRSF001455">
    <property type="entry name" value="DHQ_synth"/>
    <property type="match status" value="1"/>
</dbReference>
<dbReference type="Pfam" id="PF24621">
    <property type="entry name" value="DHQS_C"/>
    <property type="match status" value="1"/>
</dbReference>
<dbReference type="Pfam" id="PF01761">
    <property type="entry name" value="DHQ_synthase"/>
    <property type="match status" value="1"/>
</dbReference>
<organism evidence="9 10">
    <name type="scientific">Sphingomonas vulcanisoli</name>
    <dbReference type="NCBI Taxonomy" id="1658060"/>
    <lineage>
        <taxon>Bacteria</taxon>
        <taxon>Pseudomonadati</taxon>
        <taxon>Pseudomonadota</taxon>
        <taxon>Alphaproteobacteria</taxon>
        <taxon>Sphingomonadales</taxon>
        <taxon>Sphingomonadaceae</taxon>
        <taxon>Sphingomonas</taxon>
    </lineage>
</organism>
<evidence type="ECO:0000259" key="8">
    <source>
        <dbReference type="Pfam" id="PF24621"/>
    </source>
</evidence>
<name>A0ABX0U0B3_9SPHN</name>
<dbReference type="CDD" id="cd08195">
    <property type="entry name" value="DHQS"/>
    <property type="match status" value="1"/>
</dbReference>
<evidence type="ECO:0000259" key="7">
    <source>
        <dbReference type="Pfam" id="PF01761"/>
    </source>
</evidence>
<dbReference type="InterPro" id="IPR030960">
    <property type="entry name" value="DHQS/DOIS_N"/>
</dbReference>
<dbReference type="EMBL" id="JAAOZC010000011">
    <property type="protein sequence ID" value="NIJ09445.1"/>
    <property type="molecule type" value="Genomic_DNA"/>
</dbReference>
<keyword evidence="6" id="KW-0170">Cobalt</keyword>
<sequence length="369" mass="40006">MRDLFDIISSTGSHPVQIADGGLREIISHVKPSIILADAFFAERLRDAPCPTLFLQALETTKEFAQLGPVIEKCRQAGLTRSGMILAIGGGIIQDISCFIASVYMRGARWTYAPTTLLGMVDSCIGGKSSINVGDFKNLIGTFYPPQAVIIPTDVLGTLPTEHIAAGRSEAAKICFAKGNREFDQYLALDGGPMLGDATAITELSLGSKKWFVETDEFDRGERLLLNFGHSFGHALESCSDYGLPHGVAVGIGCLAAIEMSLRLHDMSAAQVRVDAMTRQLLAILGSLDGLDAEIATVKQDRFFAYFDSDKKHSPTHYQMILVGPNGQLRREKLNRTNETREKIWAAFQEAGAQFTASRGSEGSPAFIA</sequence>
<comment type="cofactor">
    <cofactor evidence="1">
        <name>NAD(+)</name>
        <dbReference type="ChEBI" id="CHEBI:57540"/>
    </cofactor>
</comment>
<gene>
    <name evidence="9" type="ORF">FHS31_003077</name>
</gene>
<dbReference type="Gene3D" id="1.20.1090.10">
    <property type="entry name" value="Dehydroquinate synthase-like - alpha domain"/>
    <property type="match status" value="1"/>
</dbReference>
<evidence type="ECO:0000256" key="6">
    <source>
        <dbReference type="ARBA" id="ARBA00023285"/>
    </source>
</evidence>
<dbReference type="SUPFAM" id="SSF56796">
    <property type="entry name" value="Dehydroquinate synthase-like"/>
    <property type="match status" value="1"/>
</dbReference>
<dbReference type="GO" id="GO:0003856">
    <property type="term" value="F:3-dehydroquinate synthase activity"/>
    <property type="evidence" value="ECO:0007669"/>
    <property type="project" value="UniProtKB-EC"/>
</dbReference>
<keyword evidence="4" id="KW-0520">NAD</keyword>
<comment type="cofactor">
    <cofactor evidence="2">
        <name>Co(2+)</name>
        <dbReference type="ChEBI" id="CHEBI:48828"/>
    </cofactor>
</comment>
<dbReference type="EC" id="4.2.3.4" evidence="9"/>
<evidence type="ECO:0000313" key="10">
    <source>
        <dbReference type="Proteomes" id="UP000727456"/>
    </source>
</evidence>
<keyword evidence="3" id="KW-0479">Metal-binding</keyword>
<evidence type="ECO:0000256" key="3">
    <source>
        <dbReference type="ARBA" id="ARBA00022723"/>
    </source>
</evidence>
<protein>
    <submittedName>
        <fullName evidence="9">3-dehydroquinate synthase</fullName>
        <ecNumber evidence="9">4.2.3.4</ecNumber>
    </submittedName>
</protein>
<dbReference type="Gene3D" id="3.40.50.1970">
    <property type="match status" value="1"/>
</dbReference>
<comment type="caution">
    <text evidence="9">The sequence shown here is derived from an EMBL/GenBank/DDBJ whole genome shotgun (WGS) entry which is preliminary data.</text>
</comment>
<dbReference type="InterPro" id="IPR030963">
    <property type="entry name" value="DHQ_synth_fam"/>
</dbReference>
<reference evidence="9 10" key="1">
    <citation type="submission" date="2020-03" db="EMBL/GenBank/DDBJ databases">
        <title>Genomic Encyclopedia of Type Strains, Phase III (KMG-III): the genomes of soil and plant-associated and newly described type strains.</title>
        <authorList>
            <person name="Whitman W."/>
        </authorList>
    </citation>
    <scope>NUCLEOTIDE SEQUENCE [LARGE SCALE GENOMIC DNA]</scope>
    <source>
        <strain evidence="9 10">CECT 8804</strain>
    </source>
</reference>
<keyword evidence="5 9" id="KW-0456">Lyase</keyword>
<dbReference type="PANTHER" id="PTHR43622">
    <property type="entry name" value="3-DEHYDROQUINATE SYNTHASE"/>
    <property type="match status" value="1"/>
</dbReference>
<dbReference type="RefSeq" id="WP_167075078.1">
    <property type="nucleotide sequence ID" value="NZ_JAAOZC010000011.1"/>
</dbReference>
<evidence type="ECO:0000256" key="5">
    <source>
        <dbReference type="ARBA" id="ARBA00023239"/>
    </source>
</evidence>
<proteinExistence type="predicted"/>
<keyword evidence="10" id="KW-1185">Reference proteome</keyword>
<dbReference type="InterPro" id="IPR050071">
    <property type="entry name" value="Dehydroquinate_synthase"/>
</dbReference>
<dbReference type="Proteomes" id="UP000727456">
    <property type="component" value="Unassembled WGS sequence"/>
</dbReference>
<dbReference type="InterPro" id="IPR056179">
    <property type="entry name" value="DHQS_C"/>
</dbReference>
<feature type="domain" description="3-dehydroquinate synthase N-terminal" evidence="7">
    <location>
        <begin position="55"/>
        <end position="164"/>
    </location>
</feature>